<feature type="signal peptide" evidence="2">
    <location>
        <begin position="1"/>
        <end position="23"/>
    </location>
</feature>
<protein>
    <submittedName>
        <fullName evidence="3">Uncharacterized protein</fullName>
    </submittedName>
</protein>
<evidence type="ECO:0000313" key="4">
    <source>
        <dbReference type="Proteomes" id="UP000684084"/>
    </source>
</evidence>
<dbReference type="EMBL" id="CAGKOT010000093">
    <property type="protein sequence ID" value="CAB5394894.1"/>
    <property type="molecule type" value="Genomic_DNA"/>
</dbReference>
<feature type="chain" id="PRO_5037894381" evidence="2">
    <location>
        <begin position="24"/>
        <end position="186"/>
    </location>
</feature>
<evidence type="ECO:0000313" key="3">
    <source>
        <dbReference type="EMBL" id="CAB5394894.1"/>
    </source>
</evidence>
<evidence type="ECO:0000256" key="2">
    <source>
        <dbReference type="SAM" id="SignalP"/>
    </source>
</evidence>
<keyword evidence="1" id="KW-1133">Transmembrane helix</keyword>
<dbReference type="OrthoDB" id="2372506at2759"/>
<dbReference type="AlphaFoldDB" id="A0A916EKB4"/>
<accession>A0A916EKB4</accession>
<keyword evidence="1" id="KW-0472">Membrane</keyword>
<gene>
    <name evidence="3" type="ORF">CHRIB12_LOCUS23569</name>
</gene>
<feature type="transmembrane region" description="Helical" evidence="1">
    <location>
        <begin position="147"/>
        <end position="169"/>
    </location>
</feature>
<name>A0A916EKB4_9GLOM</name>
<keyword evidence="2" id="KW-0732">Signal</keyword>
<reference evidence="3" key="1">
    <citation type="submission" date="2020-05" db="EMBL/GenBank/DDBJ databases">
        <authorList>
            <person name="Rincon C."/>
            <person name="Sanders R I."/>
            <person name="Robbins C."/>
            <person name="Chaturvedi A."/>
        </authorList>
    </citation>
    <scope>NUCLEOTIDE SEQUENCE</scope>
    <source>
        <strain evidence="3">CHB12</strain>
    </source>
</reference>
<dbReference type="VEuPathDB" id="FungiDB:RhiirFUN_004137"/>
<organism evidence="3 4">
    <name type="scientific">Rhizophagus irregularis</name>
    <dbReference type="NCBI Taxonomy" id="588596"/>
    <lineage>
        <taxon>Eukaryota</taxon>
        <taxon>Fungi</taxon>
        <taxon>Fungi incertae sedis</taxon>
        <taxon>Mucoromycota</taxon>
        <taxon>Glomeromycotina</taxon>
        <taxon>Glomeromycetes</taxon>
        <taxon>Glomerales</taxon>
        <taxon>Glomeraceae</taxon>
        <taxon>Rhizophagus</taxon>
    </lineage>
</organism>
<proteinExistence type="predicted"/>
<evidence type="ECO:0000256" key="1">
    <source>
        <dbReference type="SAM" id="Phobius"/>
    </source>
</evidence>
<comment type="caution">
    <text evidence="3">The sequence shown here is derived from an EMBL/GenBank/DDBJ whole genome shotgun (WGS) entry which is preliminary data.</text>
</comment>
<dbReference type="Proteomes" id="UP000684084">
    <property type="component" value="Unassembled WGS sequence"/>
</dbReference>
<keyword evidence="1" id="KW-0812">Transmembrane</keyword>
<sequence length="186" mass="20947">MKNFKTFIHTFFLFIFLFYRVDAKCEKITNSLRTDNNWNFDDTFYSFSGGNITFVLTDMPCGASVLLIQVISQNGGGNYYARTFTNSDLNVVRYIGVNVIAEKYRQFRIQAKVDDFENINCSNPSFSGELCYSLYVDTPDCAKEKSIAIGVPIATAIIGAIGGILGVLIKQYFDHALTNSEYVRLP</sequence>